<dbReference type="FunFam" id="1.10.555.10:FF:000022">
    <property type="entry name" value="rho GTPase-activating protein 19"/>
    <property type="match status" value="1"/>
</dbReference>
<dbReference type="GO" id="GO:0005737">
    <property type="term" value="C:cytoplasm"/>
    <property type="evidence" value="ECO:0007669"/>
    <property type="project" value="TreeGrafter"/>
</dbReference>
<evidence type="ECO:0000313" key="7">
    <source>
        <dbReference type="EMBL" id="CAL1578014.1"/>
    </source>
</evidence>
<gene>
    <name evidence="7" type="ORF">KC01_LOCUS9250</name>
</gene>
<proteinExistence type="predicted"/>
<dbReference type="Pfam" id="PF00620">
    <property type="entry name" value="RhoGAP"/>
    <property type="match status" value="1"/>
</dbReference>
<dbReference type="SUPFAM" id="SSF48350">
    <property type="entry name" value="GTPase activation domain, GAP"/>
    <property type="match status" value="1"/>
</dbReference>
<evidence type="ECO:0000256" key="4">
    <source>
        <dbReference type="ARBA" id="ARBA00083391"/>
    </source>
</evidence>
<dbReference type="PANTHER" id="PTHR14963:SF7">
    <property type="entry name" value="RHO GTPASE-ACTIVATING PROTEIN 19"/>
    <property type="match status" value="1"/>
</dbReference>
<sequence length="450" mass="50909">MAADNNHNPDQRSTKCNSFHIQEKPLSSQPVIFNPDFFVERLRHEHPQAFTDLVLSNITRLIDLPGDEFSQLSGDAEPRVPSSSSAGGFLRSFNFLRRKEKGLIFGAPLTEEGIAQIYQLIEYLSKNLHVEGLFRVPGHSLRQAALREMLNSGADIELETGDFHPNDAASLLKAFLGELPEPLLTHRHFLAHIKIGELTRFDDLGNKTAIADKERQIEAFQLLFMLLPPANRSLLKLLLDLLYHTARNQRVNKMSAINLATMFAPHIIWPKHVTASDLQENIEKLNKGVASLIRYSQKLFKAPVYIKEYARLYFTGSTALRSTDDMTVFSDGMNSPTVSLSTPTKRTGPALDDPENQNYTESALKELYQQVNKMPESAKKKKLIKQLEKPVQTPTDSRAAFSRRHWRSRSLGERIKRKVLGSQIQIDNENRRLKSTISNTCGESPKVIKD</sequence>
<dbReference type="PROSITE" id="PS50238">
    <property type="entry name" value="RHOGAP"/>
    <property type="match status" value="1"/>
</dbReference>
<accession>A0AAV2JRY2</accession>
<dbReference type="Proteomes" id="UP001497482">
    <property type="component" value="Chromosome 13"/>
</dbReference>
<dbReference type="GO" id="GO:0007165">
    <property type="term" value="P:signal transduction"/>
    <property type="evidence" value="ECO:0007669"/>
    <property type="project" value="InterPro"/>
</dbReference>
<dbReference type="SMART" id="SM00324">
    <property type="entry name" value="RhoGAP"/>
    <property type="match status" value="1"/>
</dbReference>
<evidence type="ECO:0000256" key="1">
    <source>
        <dbReference type="ARBA" id="ARBA00022468"/>
    </source>
</evidence>
<dbReference type="PANTHER" id="PTHR14963">
    <property type="entry name" value="RHO GTPASE ACTIVATING PROTEIN 18,19-RELATED"/>
    <property type="match status" value="1"/>
</dbReference>
<keyword evidence="1" id="KW-0343">GTPase activation</keyword>
<feature type="region of interest" description="Disordered" evidence="5">
    <location>
        <begin position="337"/>
        <end position="356"/>
    </location>
</feature>
<evidence type="ECO:0000256" key="5">
    <source>
        <dbReference type="SAM" id="MobiDB-lite"/>
    </source>
</evidence>
<reference evidence="7 8" key="1">
    <citation type="submission" date="2024-04" db="EMBL/GenBank/DDBJ databases">
        <authorList>
            <person name="Waldvogel A.-M."/>
            <person name="Schoenle A."/>
        </authorList>
    </citation>
    <scope>NUCLEOTIDE SEQUENCE [LARGE SCALE GENOMIC DNA]</scope>
</reference>
<evidence type="ECO:0000313" key="8">
    <source>
        <dbReference type="Proteomes" id="UP001497482"/>
    </source>
</evidence>
<dbReference type="InterPro" id="IPR008936">
    <property type="entry name" value="Rho_GTPase_activation_prot"/>
</dbReference>
<comment type="function">
    <text evidence="2">GTPase activator for the Rho-type GTPases by converting them to an inactive GDP-bound state.</text>
</comment>
<dbReference type="GO" id="GO:0005096">
    <property type="term" value="F:GTPase activator activity"/>
    <property type="evidence" value="ECO:0007669"/>
    <property type="project" value="UniProtKB-KW"/>
</dbReference>
<evidence type="ECO:0000259" key="6">
    <source>
        <dbReference type="PROSITE" id="PS50238"/>
    </source>
</evidence>
<dbReference type="Gene3D" id="1.10.555.10">
    <property type="entry name" value="Rho GTPase activation protein"/>
    <property type="match status" value="1"/>
</dbReference>
<dbReference type="CDD" id="cd04392">
    <property type="entry name" value="RhoGAP_ARHGAP19"/>
    <property type="match status" value="1"/>
</dbReference>
<evidence type="ECO:0000256" key="2">
    <source>
        <dbReference type="ARBA" id="ARBA00055252"/>
    </source>
</evidence>
<dbReference type="EMBL" id="OZ035835">
    <property type="protein sequence ID" value="CAL1578014.1"/>
    <property type="molecule type" value="Genomic_DNA"/>
</dbReference>
<feature type="domain" description="Rho-GAP" evidence="6">
    <location>
        <begin position="107"/>
        <end position="300"/>
    </location>
</feature>
<dbReference type="GO" id="GO:0051056">
    <property type="term" value="P:regulation of small GTPase mediated signal transduction"/>
    <property type="evidence" value="ECO:0007669"/>
    <property type="project" value="TreeGrafter"/>
</dbReference>
<organism evidence="7 8">
    <name type="scientific">Knipowitschia caucasica</name>
    <name type="common">Caucasian dwarf goby</name>
    <name type="synonym">Pomatoschistus caucasicus</name>
    <dbReference type="NCBI Taxonomy" id="637954"/>
    <lineage>
        <taxon>Eukaryota</taxon>
        <taxon>Metazoa</taxon>
        <taxon>Chordata</taxon>
        <taxon>Craniata</taxon>
        <taxon>Vertebrata</taxon>
        <taxon>Euteleostomi</taxon>
        <taxon>Actinopterygii</taxon>
        <taxon>Neopterygii</taxon>
        <taxon>Teleostei</taxon>
        <taxon>Neoteleostei</taxon>
        <taxon>Acanthomorphata</taxon>
        <taxon>Gobiaria</taxon>
        <taxon>Gobiiformes</taxon>
        <taxon>Gobioidei</taxon>
        <taxon>Gobiidae</taxon>
        <taxon>Gobiinae</taxon>
        <taxon>Knipowitschia</taxon>
    </lineage>
</organism>
<keyword evidence="8" id="KW-1185">Reference proteome</keyword>
<dbReference type="AlphaFoldDB" id="A0AAV2JRY2"/>
<evidence type="ECO:0000256" key="3">
    <source>
        <dbReference type="ARBA" id="ARBA00070235"/>
    </source>
</evidence>
<dbReference type="InterPro" id="IPR000198">
    <property type="entry name" value="RhoGAP_dom"/>
</dbReference>
<name>A0AAV2JRY2_KNICA</name>
<protein>
    <recommendedName>
        <fullName evidence="3">Rho GTPase-activating protein 19</fullName>
    </recommendedName>
    <alternativeName>
        <fullName evidence="4">Rho-type GTPase-activating protein 19</fullName>
    </alternativeName>
</protein>
<dbReference type="InterPro" id="IPR047941">
    <property type="entry name" value="ARHGAP19_RhoGAP"/>
</dbReference>